<evidence type="ECO:0000313" key="3">
    <source>
        <dbReference type="EMBL" id="MET1475534.1"/>
    </source>
</evidence>
<dbReference type="Pfam" id="PF14317">
    <property type="entry name" value="YcxB"/>
    <property type="match status" value="1"/>
</dbReference>
<feature type="transmembrane region" description="Helical" evidence="1">
    <location>
        <begin position="154"/>
        <end position="177"/>
    </location>
</feature>
<dbReference type="Proteomes" id="UP001548587">
    <property type="component" value="Unassembled WGS sequence"/>
</dbReference>
<dbReference type="EMBL" id="JBEWCH010000008">
    <property type="protein sequence ID" value="MET1475534.1"/>
    <property type="molecule type" value="Genomic_DNA"/>
</dbReference>
<feature type="domain" description="YcxB-like C-terminal" evidence="2">
    <location>
        <begin position="199"/>
        <end position="255"/>
    </location>
</feature>
<evidence type="ECO:0000313" key="4">
    <source>
        <dbReference type="Proteomes" id="UP001548587"/>
    </source>
</evidence>
<accession>A0ABV2C8U9</accession>
<dbReference type="RefSeq" id="WP_245170263.1">
    <property type="nucleotide sequence ID" value="NZ_JBEWCH010000008.1"/>
</dbReference>
<dbReference type="InterPro" id="IPR025588">
    <property type="entry name" value="YcxB-like_C"/>
</dbReference>
<reference evidence="3 4" key="1">
    <citation type="submission" date="2024-06" db="EMBL/GenBank/DDBJ databases">
        <title>Burkholderia sola in Mexico.</title>
        <authorList>
            <person name="Estrada P."/>
        </authorList>
    </citation>
    <scope>NUCLEOTIDE SEQUENCE [LARGE SCALE GENOMIC DNA]</scope>
    <source>
        <strain evidence="3 4">CpTa8-5</strain>
    </source>
</reference>
<evidence type="ECO:0000256" key="1">
    <source>
        <dbReference type="SAM" id="Phobius"/>
    </source>
</evidence>
<protein>
    <submittedName>
        <fullName evidence="3">YcxB family protein</fullName>
    </submittedName>
</protein>
<proteinExistence type="predicted"/>
<keyword evidence="4" id="KW-1185">Reference proteome</keyword>
<organism evidence="3 4">
    <name type="scientific">Burkholderia sola</name>
    <dbReference type="NCBI Taxonomy" id="2843302"/>
    <lineage>
        <taxon>Bacteria</taxon>
        <taxon>Pseudomonadati</taxon>
        <taxon>Pseudomonadota</taxon>
        <taxon>Betaproteobacteria</taxon>
        <taxon>Burkholderiales</taxon>
        <taxon>Burkholderiaceae</taxon>
        <taxon>Burkholderia</taxon>
        <taxon>Burkholderia cepacia complex</taxon>
    </lineage>
</organism>
<sequence length="267" mass="30111">MRVTSPNRLLAAYNAGRPRLPLAAGRTTAAATRRTGVVPRMYIVAVHRSAGDIAPLRLHVSVRALPTRPSAVLAAKRPEQLQEPESVPSPPMSDTEVVFQITADDLVHAYRLHLWRRCNWKYLLKSFAIGAIVYIVLLVGGVRIASGHFPEWRYVWMAAGIAAVVAIGVPILNHLILPRAGRKIYDQQRTLHQVHTVIFQGDRFIVETPTSRDEIHYADLIHWSEDRQMILLYQSSVMFRVVPKRVLNDGQVAFLYRVLLQNGVHKV</sequence>
<comment type="caution">
    <text evidence="3">The sequence shown here is derived from an EMBL/GenBank/DDBJ whole genome shotgun (WGS) entry which is preliminary data.</text>
</comment>
<keyword evidence="1" id="KW-1133">Transmembrane helix</keyword>
<keyword evidence="1" id="KW-0812">Transmembrane</keyword>
<keyword evidence="1" id="KW-0472">Membrane</keyword>
<feature type="transmembrane region" description="Helical" evidence="1">
    <location>
        <begin position="122"/>
        <end position="142"/>
    </location>
</feature>
<gene>
    <name evidence="3" type="ORF">ABXL37_14855</name>
</gene>
<evidence type="ECO:0000259" key="2">
    <source>
        <dbReference type="Pfam" id="PF14317"/>
    </source>
</evidence>
<name>A0ABV2C8U9_9BURK</name>